<evidence type="ECO:0000259" key="1">
    <source>
        <dbReference type="PROSITE" id="PS50995"/>
    </source>
</evidence>
<dbReference type="RefSeq" id="WP_328957465.1">
    <property type="nucleotide sequence ID" value="NZ_CP108110.1"/>
</dbReference>
<dbReference type="PANTHER" id="PTHR33164">
    <property type="entry name" value="TRANSCRIPTIONAL REGULATOR, MARR FAMILY"/>
    <property type="match status" value="1"/>
</dbReference>
<dbReference type="PANTHER" id="PTHR33164:SF99">
    <property type="entry name" value="MARR FAMILY REGULATORY PROTEIN"/>
    <property type="match status" value="1"/>
</dbReference>
<protein>
    <submittedName>
        <fullName evidence="2">MarR family transcriptional regulator</fullName>
    </submittedName>
</protein>
<dbReference type="InterPro" id="IPR039422">
    <property type="entry name" value="MarR/SlyA-like"/>
</dbReference>
<organism evidence="2 3">
    <name type="scientific">Kitasatospora purpeofusca</name>
    <dbReference type="NCBI Taxonomy" id="67352"/>
    <lineage>
        <taxon>Bacteria</taxon>
        <taxon>Bacillati</taxon>
        <taxon>Actinomycetota</taxon>
        <taxon>Actinomycetes</taxon>
        <taxon>Kitasatosporales</taxon>
        <taxon>Streptomycetaceae</taxon>
        <taxon>Kitasatospora</taxon>
    </lineage>
</organism>
<dbReference type="PROSITE" id="PS50995">
    <property type="entry name" value="HTH_MARR_2"/>
    <property type="match status" value="1"/>
</dbReference>
<dbReference type="EMBL" id="CP108110">
    <property type="protein sequence ID" value="WUQ86878.1"/>
    <property type="molecule type" value="Genomic_DNA"/>
</dbReference>
<feature type="domain" description="HTH marR-type" evidence="1">
    <location>
        <begin position="27"/>
        <end position="163"/>
    </location>
</feature>
<evidence type="ECO:0000313" key="2">
    <source>
        <dbReference type="EMBL" id="WUQ86878.1"/>
    </source>
</evidence>
<sequence length="171" mass="18698">MPSTSSAPSAPPSAASPYEPRWLDEEEMAAWRSFVTASNLLNRRLERQLKEDSGLSHTQYEILVHLSAAPAGSLRMTELADKLVTSKSGLTYQVTQLEKMGLVGRRSCPSDVRGVFAELTDQGREMLREAAPGHVALVRELLIDVLSREQLAVLADGLGQVSARLRLDDAL</sequence>
<dbReference type="InterPro" id="IPR036390">
    <property type="entry name" value="WH_DNA-bd_sf"/>
</dbReference>
<reference evidence="2" key="1">
    <citation type="submission" date="2022-10" db="EMBL/GenBank/DDBJ databases">
        <title>The complete genomes of actinobacterial strains from the NBC collection.</title>
        <authorList>
            <person name="Joergensen T.S."/>
            <person name="Alvarez Arevalo M."/>
            <person name="Sterndorff E.B."/>
            <person name="Faurdal D."/>
            <person name="Vuksanovic O."/>
            <person name="Mourched A.-S."/>
            <person name="Charusanti P."/>
            <person name="Shaw S."/>
            <person name="Blin K."/>
            <person name="Weber T."/>
        </authorList>
    </citation>
    <scope>NUCLEOTIDE SEQUENCE</scope>
    <source>
        <strain evidence="2">NBC_00222</strain>
    </source>
</reference>
<proteinExistence type="predicted"/>
<evidence type="ECO:0000313" key="3">
    <source>
        <dbReference type="Proteomes" id="UP001432222"/>
    </source>
</evidence>
<gene>
    <name evidence="2" type="ORF">OHA16_30280</name>
</gene>
<dbReference type="SUPFAM" id="SSF46785">
    <property type="entry name" value="Winged helix' DNA-binding domain"/>
    <property type="match status" value="1"/>
</dbReference>
<dbReference type="Pfam" id="PF01047">
    <property type="entry name" value="MarR"/>
    <property type="match status" value="1"/>
</dbReference>
<dbReference type="InterPro" id="IPR036388">
    <property type="entry name" value="WH-like_DNA-bd_sf"/>
</dbReference>
<accession>A0ABZ1U6S2</accession>
<dbReference type="InterPro" id="IPR000835">
    <property type="entry name" value="HTH_MarR-typ"/>
</dbReference>
<keyword evidence="3" id="KW-1185">Reference proteome</keyword>
<dbReference type="SMART" id="SM00347">
    <property type="entry name" value="HTH_MARR"/>
    <property type="match status" value="1"/>
</dbReference>
<dbReference type="Gene3D" id="1.10.10.10">
    <property type="entry name" value="Winged helix-like DNA-binding domain superfamily/Winged helix DNA-binding domain"/>
    <property type="match status" value="1"/>
</dbReference>
<name>A0ABZ1U6S2_9ACTN</name>
<dbReference type="Proteomes" id="UP001432222">
    <property type="component" value="Chromosome"/>
</dbReference>